<dbReference type="CDD" id="cd02891">
    <property type="entry name" value="A2M_like"/>
    <property type="match status" value="1"/>
</dbReference>
<dbReference type="InterPro" id="IPR011626">
    <property type="entry name" value="Alpha-macroglobulin_TED"/>
</dbReference>
<dbReference type="InterPro" id="IPR002890">
    <property type="entry name" value="MG2"/>
</dbReference>
<dbReference type="Pfam" id="PF00207">
    <property type="entry name" value="A2M"/>
    <property type="match status" value="1"/>
</dbReference>
<dbReference type="GO" id="GO:0005615">
    <property type="term" value="C:extracellular space"/>
    <property type="evidence" value="ECO:0007669"/>
    <property type="project" value="InterPro"/>
</dbReference>
<proteinExistence type="inferred from homology"/>
<dbReference type="Pfam" id="PF07678">
    <property type="entry name" value="TED_complement"/>
    <property type="match status" value="1"/>
</dbReference>
<dbReference type="SMART" id="SM01360">
    <property type="entry name" value="A2M"/>
    <property type="match status" value="1"/>
</dbReference>
<dbReference type="Pfam" id="PF17973">
    <property type="entry name" value="bMG10"/>
    <property type="match status" value="1"/>
</dbReference>
<dbReference type="EMBL" id="JACRDE010000633">
    <property type="protein sequence ID" value="MBI5252654.1"/>
    <property type="molecule type" value="Genomic_DNA"/>
</dbReference>
<dbReference type="Gene3D" id="1.50.10.20">
    <property type="match status" value="1"/>
</dbReference>
<dbReference type="InterPro" id="IPR041462">
    <property type="entry name" value="Bact_A2M_MG6"/>
</dbReference>
<name>A0A9D6V810_9BACT</name>
<dbReference type="PANTHER" id="PTHR40094:SF1">
    <property type="entry name" value="UBIQUITIN DOMAIN-CONTAINING PROTEIN"/>
    <property type="match status" value="1"/>
</dbReference>
<evidence type="ECO:0000259" key="3">
    <source>
        <dbReference type="SMART" id="SM01360"/>
    </source>
</evidence>
<evidence type="ECO:0000313" key="4">
    <source>
        <dbReference type="EMBL" id="MBI5252654.1"/>
    </source>
</evidence>
<dbReference type="Gene3D" id="2.60.40.1930">
    <property type="match status" value="1"/>
</dbReference>
<dbReference type="PANTHER" id="PTHR40094">
    <property type="entry name" value="ALPHA-2-MACROGLOBULIN HOMOLOG"/>
    <property type="match status" value="1"/>
</dbReference>
<feature type="domain" description="Alpha-2-macroglobulin bait region" evidence="2">
    <location>
        <begin position="408"/>
        <end position="564"/>
    </location>
</feature>
<dbReference type="InterPro" id="IPR008930">
    <property type="entry name" value="Terpenoid_cyclase/PrenylTrfase"/>
</dbReference>
<dbReference type="Proteomes" id="UP000807825">
    <property type="component" value="Unassembled WGS sequence"/>
</dbReference>
<dbReference type="SMART" id="SM01359">
    <property type="entry name" value="A2M_N_2"/>
    <property type="match status" value="1"/>
</dbReference>
<dbReference type="SMART" id="SM01419">
    <property type="entry name" value="Thiol-ester_cl"/>
    <property type="match status" value="1"/>
</dbReference>
<dbReference type="SUPFAM" id="SSF48239">
    <property type="entry name" value="Terpenoid cyclases/Protein prenyltransferases"/>
    <property type="match status" value="1"/>
</dbReference>
<dbReference type="GO" id="GO:0004866">
    <property type="term" value="F:endopeptidase inhibitor activity"/>
    <property type="evidence" value="ECO:0007669"/>
    <property type="project" value="InterPro"/>
</dbReference>
<dbReference type="InterPro" id="IPR047565">
    <property type="entry name" value="Alpha-macroglob_thiol-ester_cl"/>
</dbReference>
<organism evidence="4 5">
    <name type="scientific">Desulfomonile tiedjei</name>
    <dbReference type="NCBI Taxonomy" id="2358"/>
    <lineage>
        <taxon>Bacteria</taxon>
        <taxon>Pseudomonadati</taxon>
        <taxon>Thermodesulfobacteriota</taxon>
        <taxon>Desulfomonilia</taxon>
        <taxon>Desulfomonilales</taxon>
        <taxon>Desulfomonilaceae</taxon>
        <taxon>Desulfomonile</taxon>
    </lineage>
</organism>
<evidence type="ECO:0000313" key="5">
    <source>
        <dbReference type="Proteomes" id="UP000807825"/>
    </source>
</evidence>
<feature type="domain" description="Alpha-2-macroglobulin" evidence="3">
    <location>
        <begin position="628"/>
        <end position="718"/>
    </location>
</feature>
<gene>
    <name evidence="4" type="ORF">HY912_24425</name>
</gene>
<protein>
    <recommendedName>
        <fullName evidence="6">Alpha-2-macroglobulin</fullName>
    </recommendedName>
</protein>
<comment type="similarity">
    <text evidence="1">Belongs to the protease inhibitor I39 (alpha-2-macroglobulin) family. Bacterial alpha-2-macroglobulin subfamily.</text>
</comment>
<accession>A0A9D6V810</accession>
<dbReference type="Pfam" id="PF01835">
    <property type="entry name" value="MG2"/>
    <property type="match status" value="1"/>
</dbReference>
<dbReference type="InterPro" id="IPR001599">
    <property type="entry name" value="Macroglobln_a2"/>
</dbReference>
<evidence type="ECO:0000259" key="2">
    <source>
        <dbReference type="SMART" id="SM01359"/>
    </source>
</evidence>
<dbReference type="Pfam" id="PF07703">
    <property type="entry name" value="A2M_BRD"/>
    <property type="match status" value="1"/>
</dbReference>
<evidence type="ECO:0008006" key="6">
    <source>
        <dbReference type="Google" id="ProtNLM"/>
    </source>
</evidence>
<sequence length="1325" mass="147069">STDSCALELNAFRLKSFAVTPEKAAKDGVDSYNGYAFTERGVYKPGETVHFKFLARAYKENKIVSPAGQKVNIQIVNPREEVSYSKEFTLGEYGSCYDTFDVKNFYPVGTYTLNISVPRSEGKADSFSTTVMVQEFKKIRHFATLSLKRQRVAGSFIGVKQDEDFLIADIAGQYYTGGPVKHGRVRWKASLVPVVNKISGFDAYLFGNEDESTQFLESGESLLDGEGKLRLTVPLDPRLLTGIYGVKISATVLDVDGEPATEVETYNPVPQTLVGISGHPRQVQSGYSAPLKIVVVDRDGKRIQSGTVQARIMKKDWFYVQKRDEQGNISENWEEGWMNTLTSQVPFTNGESTFQCEFNEGGNYLLVFTYSDERGKYSSQTLFKVGWEEYDNWARDNREKGPRTGREILLSMNKKDYRVGESVKVEFNVPRPVRKCLITLEKGEILDYRVVDVNGTNGKYQFTTTADFQPNVYISVLGAAGRDGFPVYASQVDTDIPMVYFGYANLAVRNESRSLKVEIDPSTQELKGRPGEKKSLTFRVTDHAGKGVVSEMAVCVVDEAVLALTRFQTPSLSSLSNFTLPLAVFSGDLRLGLVSQDLFRLLSTKPLTGGGAGLGEVSPSLRKDFRPVAYFNPALLTDSSGSASVEFKLPDSTTAYRVYAVVCDKSAGFASGQRNMVVTKEFFLEPSLPRFLIPGDKVNFPILLQNKTKEKGNVSLNAESSSELKVRLLQPSAVLEPWSSIAVRGAAEAVSGTEKGVLRFLGQFSGESEKYSDAVQLEMPIHSRYLPVNRVQIGDFVGKTDIHVKFPEVLTKMSPNDLNASDFKASLGISTTSWSKVAPGLKYLLQFPYGCVEQTSSGVIPLAAIRDLVKSGAVPGIEIGEVDKFLQRGADRLLAMQTASGGFSYWPGETQVSWWGTMYATFALMSAKEAGFEVPQERLDKALNFLREKLFDKNEFDKYHGAAWTRELALFNLAQGGMLEPQDLDQFMSRYDSGSDQAKAFMILAAKKIKFLPNAKLAEIVNKIDPHVDIHHNNYSNSAYRQLAVCLMAAVETHANQAKANAWAGLLLRGLKPDGRWFSTADTGWCLLALSRYYRSMKPSKSEKVNLQVDYGDGPKEIIVSDASAYIEIDPAKLLKTGKMSLESNSKTLVSYTLNLKYPDIATDPAHLAGGFTLFKKMENLNGKEEIQVGDVVRVTLELDLRDPSTKKETGNLEYLALEDPVPAGIVPINSELKTEGAEDSAPKQIDFRGDWVEDFTPNYFEFRDDGVRVFKNTAWAGRYKYSYLARAVADGEFWMRGSRISLMYHPEVFGKTAGKKVTILPYTK</sequence>
<evidence type="ECO:0000256" key="1">
    <source>
        <dbReference type="ARBA" id="ARBA00010556"/>
    </source>
</evidence>
<reference evidence="4" key="1">
    <citation type="submission" date="2020-07" db="EMBL/GenBank/DDBJ databases">
        <title>Huge and variable diversity of episymbiotic CPR bacteria and DPANN archaea in groundwater ecosystems.</title>
        <authorList>
            <person name="He C.Y."/>
            <person name="Keren R."/>
            <person name="Whittaker M."/>
            <person name="Farag I.F."/>
            <person name="Doudna J."/>
            <person name="Cate J.H.D."/>
            <person name="Banfield J.F."/>
        </authorList>
    </citation>
    <scope>NUCLEOTIDE SEQUENCE</scope>
    <source>
        <strain evidence="4">NC_groundwater_1664_Pr3_B-0.1um_52_9</strain>
    </source>
</reference>
<comment type="caution">
    <text evidence="4">The sequence shown here is derived from an EMBL/GenBank/DDBJ whole genome shotgun (WGS) entry which is preliminary data.</text>
</comment>
<dbReference type="InterPro" id="IPR011625">
    <property type="entry name" value="A2M_N_BRD"/>
</dbReference>
<dbReference type="InterPro" id="IPR051802">
    <property type="entry name" value="YfhM-like"/>
</dbReference>
<dbReference type="InterPro" id="IPR041246">
    <property type="entry name" value="Bact_MG10"/>
</dbReference>
<feature type="non-terminal residue" evidence="4">
    <location>
        <position position="1"/>
    </location>
</feature>
<dbReference type="Pfam" id="PF17962">
    <property type="entry name" value="bMG6"/>
    <property type="match status" value="1"/>
</dbReference>